<feature type="compositionally biased region" description="Low complexity" evidence="1">
    <location>
        <begin position="852"/>
        <end position="866"/>
    </location>
</feature>
<feature type="compositionally biased region" description="Pro residues" evidence="1">
    <location>
        <begin position="565"/>
        <end position="580"/>
    </location>
</feature>
<feature type="region of interest" description="Disordered" evidence="1">
    <location>
        <begin position="1"/>
        <end position="191"/>
    </location>
</feature>
<feature type="compositionally biased region" description="Basic and acidic residues" evidence="1">
    <location>
        <begin position="800"/>
        <end position="810"/>
    </location>
</feature>
<feature type="region of interest" description="Disordered" evidence="1">
    <location>
        <begin position="845"/>
        <end position="1130"/>
    </location>
</feature>
<feature type="compositionally biased region" description="Polar residues" evidence="1">
    <location>
        <begin position="867"/>
        <end position="879"/>
    </location>
</feature>
<feature type="compositionally biased region" description="Polar residues" evidence="1">
    <location>
        <begin position="1056"/>
        <end position="1074"/>
    </location>
</feature>
<protein>
    <submittedName>
        <fullName evidence="2">Hypp9087 protein</fullName>
    </submittedName>
</protein>
<accession>A0A8J9ZE97</accession>
<feature type="compositionally biased region" description="Low complexity" evidence="1">
    <location>
        <begin position="782"/>
        <end position="792"/>
    </location>
</feature>
<feature type="compositionally biased region" description="Polar residues" evidence="1">
    <location>
        <begin position="318"/>
        <end position="336"/>
    </location>
</feature>
<feature type="compositionally biased region" description="Low complexity" evidence="1">
    <location>
        <begin position="707"/>
        <end position="718"/>
    </location>
</feature>
<feature type="compositionally biased region" description="Low complexity" evidence="1">
    <location>
        <begin position="295"/>
        <end position="307"/>
    </location>
</feature>
<feature type="compositionally biased region" description="Low complexity" evidence="1">
    <location>
        <begin position="1024"/>
        <end position="1036"/>
    </location>
</feature>
<evidence type="ECO:0000256" key="1">
    <source>
        <dbReference type="SAM" id="MobiDB-lite"/>
    </source>
</evidence>
<feature type="region of interest" description="Disordered" evidence="1">
    <location>
        <begin position="215"/>
        <end position="262"/>
    </location>
</feature>
<evidence type="ECO:0000313" key="3">
    <source>
        <dbReference type="Proteomes" id="UP000838412"/>
    </source>
</evidence>
<keyword evidence="3" id="KW-1185">Reference proteome</keyword>
<feature type="compositionally biased region" description="Low complexity" evidence="1">
    <location>
        <begin position="967"/>
        <end position="993"/>
    </location>
</feature>
<feature type="compositionally biased region" description="Basic and acidic residues" evidence="1">
    <location>
        <begin position="239"/>
        <end position="261"/>
    </location>
</feature>
<feature type="compositionally biased region" description="Low complexity" evidence="1">
    <location>
        <begin position="1106"/>
        <end position="1121"/>
    </location>
</feature>
<feature type="region of interest" description="Disordered" evidence="1">
    <location>
        <begin position="397"/>
        <end position="631"/>
    </location>
</feature>
<feature type="compositionally biased region" description="Polar residues" evidence="1">
    <location>
        <begin position="592"/>
        <end position="601"/>
    </location>
</feature>
<feature type="compositionally biased region" description="Polar residues" evidence="1">
    <location>
        <begin position="811"/>
        <end position="830"/>
    </location>
</feature>
<feature type="compositionally biased region" description="Low complexity" evidence="1">
    <location>
        <begin position="885"/>
        <end position="902"/>
    </location>
</feature>
<proteinExistence type="predicted"/>
<feature type="compositionally biased region" description="Low complexity" evidence="1">
    <location>
        <begin position="688"/>
        <end position="700"/>
    </location>
</feature>
<feature type="compositionally biased region" description="Basic residues" evidence="1">
    <location>
        <begin position="1081"/>
        <end position="1094"/>
    </location>
</feature>
<dbReference type="EMBL" id="OV696704">
    <property type="protein sequence ID" value="CAH1251544.1"/>
    <property type="molecule type" value="Genomic_DNA"/>
</dbReference>
<feature type="region of interest" description="Disordered" evidence="1">
    <location>
        <begin position="782"/>
        <end position="830"/>
    </location>
</feature>
<sequence length="1319" mass="142594">MMLTSRRNRDSVSTEKSESKGKDGQERSVYSVQMRTKLSGPSLTTSRNVVHLQTAVPTRSVDTNHRDRRHKPHRSPWLSSDADSEDSSGDEGNPSRGRQRHKKPHSHRKKSSTSSAPHLSAVRSKKEKRRPSPPHVVLKLRRVASSPHPTTKGTASTGRHNKEYVVVRGNKSTGHGDTGSLEQRSSNPGESCREVRKVDGRRRISYEQYKANLKRSAVHKSKVGAEATSVPSATAHTSKVSDETEKMNNSDRRSQSEEQRLAEVTARIRARNRAICPLTAEYSLKKMSIHPRRPTSSQLETTQSSETRQGLNARRTIHSSSYPAVTKATGPTQSKPPSVGEDAKARAVRHGHDVITYQPTSPRSRTGMTLADFVKMAKEKGGKDQILKTLAAQRAAEKSANIGRNGTRCTEPPGPHTTTTCTAGLGQKMPVSSTRPDGRHQHKLSQPEMPPSGQKNTAPPVVPPLSTDRADRVRFGHDARAELVRPSRDPVWSRRDEGLRHQSQQRVRAKNKVAHKSSTGGEAAKRPNSVMPCNTETDARRHGNGIGIKRAENVTQLTSQRKPLTSPPKPLMSPPKPMTSPPTSLQKVDALNNKSDSQPQVETCADSPADEPAKRQHSVWSSDSESEESDDECWCMECFKSRIMGWSVPHVDKFAAKKQASEDQTDTAVTASVSAGVRATAEDEDSAETAVTTSTSSETPVPEKSHAVAMATTASSVTEKYVSPTTETTSTETRRHDSTGIALPAPLVTPTAAVLSESAAPATVTQPLAPSTPGDQITLEEALATLLTTESEGSPKSKTTKQESTKRDTLSQECSEMNMKTTVSPSSPSQEEWFKVFLDEAFGDFRPVSPTGSLHSSLFGSSKSSSENQADISQDTTGQKKVRSSSESTQGSGSSSSSFRSSNDTGRARAKRTASKKRARSRSDTSSGKSERGSTSCTTTPSNSLSINDLSQHGDKITSPKKRARSSSDTSSSKSGRGSASTTTTSSPMSSNGKLRRGGKGTGPKKLARGSSDTSSSKDGRGSTGASSSSSSQSICRKSRRGGKRAGPKKLALIISGTSSDNSGRGSTNTSTLPSVDKYSRRGGKRSCPKKRARSSSDTSRDKSSRGSPSTTTSLSHLPSSDNQAYCGGTKKRARTALDGSAECAKPPGQNKLMSMYYSCEPIDFFAPDEKRDDGDDGYETPWNFGVTPNLSLSRSDDGLWHSCKPVRSLSRPPPLPPPLYHPRPPGLEHIEDSPPPTSPGSPRHPEYPLRFGATGRSKPAHYYMAPYHRVGVLEHIGSPLQSTSTCPDHMVARYQNYLWIEPYDWGGTGMCDMFDATE</sequence>
<organism evidence="2 3">
    <name type="scientific">Branchiostoma lanceolatum</name>
    <name type="common">Common lancelet</name>
    <name type="synonym">Amphioxus lanceolatum</name>
    <dbReference type="NCBI Taxonomy" id="7740"/>
    <lineage>
        <taxon>Eukaryota</taxon>
        <taxon>Metazoa</taxon>
        <taxon>Chordata</taxon>
        <taxon>Cephalochordata</taxon>
        <taxon>Leptocardii</taxon>
        <taxon>Amphioxiformes</taxon>
        <taxon>Branchiostomatidae</taxon>
        <taxon>Branchiostoma</taxon>
    </lineage>
</organism>
<feature type="compositionally biased region" description="Pro residues" evidence="1">
    <location>
        <begin position="1212"/>
        <end position="1226"/>
    </location>
</feature>
<feature type="region of interest" description="Disordered" evidence="1">
    <location>
        <begin position="1212"/>
        <end position="1248"/>
    </location>
</feature>
<feature type="compositionally biased region" description="Polar residues" evidence="1">
    <location>
        <begin position="229"/>
        <end position="238"/>
    </location>
</feature>
<dbReference type="OrthoDB" id="10059455at2759"/>
<feature type="compositionally biased region" description="Basic residues" evidence="1">
    <location>
        <begin position="123"/>
        <end position="142"/>
    </location>
</feature>
<feature type="region of interest" description="Disordered" evidence="1">
    <location>
        <begin position="656"/>
        <end position="739"/>
    </location>
</feature>
<gene>
    <name evidence="2" type="primary">Hypp9087</name>
    <name evidence="2" type="ORF">BLAG_LOCUS11899</name>
</gene>
<feature type="region of interest" description="Disordered" evidence="1">
    <location>
        <begin position="286"/>
        <end position="347"/>
    </location>
</feature>
<dbReference type="Proteomes" id="UP000838412">
    <property type="component" value="Chromosome 19"/>
</dbReference>
<feature type="compositionally biased region" description="Basic residues" evidence="1">
    <location>
        <begin position="97"/>
        <end position="111"/>
    </location>
</feature>
<feature type="compositionally biased region" description="Polar residues" evidence="1">
    <location>
        <begin position="28"/>
        <end position="48"/>
    </location>
</feature>
<feature type="compositionally biased region" description="Polar residues" evidence="1">
    <location>
        <begin position="933"/>
        <end position="951"/>
    </location>
</feature>
<feature type="compositionally biased region" description="Basic residues" evidence="1">
    <location>
        <begin position="1037"/>
        <end position="1048"/>
    </location>
</feature>
<reference evidence="2" key="1">
    <citation type="submission" date="2022-01" db="EMBL/GenBank/DDBJ databases">
        <authorList>
            <person name="Braso-Vives M."/>
        </authorList>
    </citation>
    <scope>NUCLEOTIDE SEQUENCE</scope>
</reference>
<feature type="compositionally biased region" description="Basic and acidic residues" evidence="1">
    <location>
        <begin position="468"/>
        <end position="500"/>
    </location>
</feature>
<name>A0A8J9ZE97_BRALA</name>
<feature type="compositionally biased region" description="Polar residues" evidence="1">
    <location>
        <begin position="170"/>
        <end position="189"/>
    </location>
</feature>
<feature type="compositionally biased region" description="Basic and acidic residues" evidence="1">
    <location>
        <begin position="7"/>
        <end position="26"/>
    </location>
</feature>
<evidence type="ECO:0000313" key="2">
    <source>
        <dbReference type="EMBL" id="CAH1251544.1"/>
    </source>
</evidence>
<feature type="compositionally biased region" description="Basic residues" evidence="1">
    <location>
        <begin position="908"/>
        <end position="920"/>
    </location>
</feature>
<feature type="compositionally biased region" description="Polar residues" evidence="1">
    <location>
        <begin position="147"/>
        <end position="158"/>
    </location>
</feature>